<dbReference type="GeneID" id="25907374"/>
<feature type="compositionally biased region" description="Acidic residues" evidence="1">
    <location>
        <begin position="92"/>
        <end position="107"/>
    </location>
</feature>
<reference evidence="2 3" key="1">
    <citation type="submission" date="2011-02" db="EMBL/GenBank/DDBJ databases">
        <title>The Genome Sequence of Sphaeroforma arctica JP610.</title>
        <authorList>
            <consortium name="The Broad Institute Genome Sequencing Platform"/>
            <person name="Russ C."/>
            <person name="Cuomo C."/>
            <person name="Young S.K."/>
            <person name="Zeng Q."/>
            <person name="Gargeya S."/>
            <person name="Alvarado L."/>
            <person name="Berlin A."/>
            <person name="Chapman S.B."/>
            <person name="Chen Z."/>
            <person name="Freedman E."/>
            <person name="Gellesch M."/>
            <person name="Goldberg J."/>
            <person name="Griggs A."/>
            <person name="Gujja S."/>
            <person name="Heilman E."/>
            <person name="Heiman D."/>
            <person name="Howarth C."/>
            <person name="Mehta T."/>
            <person name="Neiman D."/>
            <person name="Pearson M."/>
            <person name="Roberts A."/>
            <person name="Saif S."/>
            <person name="Shea T."/>
            <person name="Shenoy N."/>
            <person name="Sisk P."/>
            <person name="Stolte C."/>
            <person name="Sykes S."/>
            <person name="White J."/>
            <person name="Yandava C."/>
            <person name="Burger G."/>
            <person name="Gray M.W."/>
            <person name="Holland P.W.H."/>
            <person name="King N."/>
            <person name="Lang F.B.F."/>
            <person name="Roger A.J."/>
            <person name="Ruiz-Trillo I."/>
            <person name="Haas B."/>
            <person name="Nusbaum C."/>
            <person name="Birren B."/>
        </authorList>
    </citation>
    <scope>NUCLEOTIDE SEQUENCE [LARGE SCALE GENOMIC DNA]</scope>
    <source>
        <strain evidence="2 3">JP610</strain>
    </source>
</reference>
<sequence length="288" mass="32466">MHTPAQAAIALGGENSKKGVGRYEAVQGDQAREGELFGLANMLDHTLLVDLNKTIMERCARVDSEKGLDEDGYEVYEELKPVDGGDDKSYSNEEEIEDFDEDDEVDSLSDPKVQELPDGYEVDTAIVDLQTGKLSEAQKHDAELAELLLDENAVEYTGVPRAKRHKSGDGKTVKVLYNKETKTRQYQLPNTDYVIRRGGQPSQMTRDLLEKIAGTKRKVLMYPQSHTDPTPPVTRQQDIMTFMMEIKDMSDKEIEQMVDEHYGESFEAMLARKIKWDSEQGHAAHDPP</sequence>
<dbReference type="EMBL" id="KQ242109">
    <property type="protein sequence ID" value="KNC80776.1"/>
    <property type="molecule type" value="Genomic_DNA"/>
</dbReference>
<feature type="region of interest" description="Disordered" evidence="1">
    <location>
        <begin position="78"/>
        <end position="115"/>
    </location>
</feature>
<protein>
    <submittedName>
        <fullName evidence="2">Uncharacterized protein</fullName>
    </submittedName>
</protein>
<organism evidence="2 3">
    <name type="scientific">Sphaeroforma arctica JP610</name>
    <dbReference type="NCBI Taxonomy" id="667725"/>
    <lineage>
        <taxon>Eukaryota</taxon>
        <taxon>Ichthyosporea</taxon>
        <taxon>Ichthyophonida</taxon>
        <taxon>Sphaeroforma</taxon>
    </lineage>
</organism>
<proteinExistence type="predicted"/>
<keyword evidence="3" id="KW-1185">Reference proteome</keyword>
<dbReference type="AlphaFoldDB" id="A0A0L0FW36"/>
<evidence type="ECO:0000313" key="2">
    <source>
        <dbReference type="EMBL" id="KNC80776.1"/>
    </source>
</evidence>
<accession>A0A0L0FW36</accession>
<name>A0A0L0FW36_9EUKA</name>
<dbReference type="RefSeq" id="XP_014154678.1">
    <property type="nucleotide sequence ID" value="XM_014299203.1"/>
</dbReference>
<gene>
    <name evidence="2" type="ORF">SARC_06870</name>
</gene>
<dbReference type="Proteomes" id="UP000054560">
    <property type="component" value="Unassembled WGS sequence"/>
</dbReference>
<feature type="compositionally biased region" description="Basic and acidic residues" evidence="1">
    <location>
        <begin position="78"/>
        <end position="91"/>
    </location>
</feature>
<evidence type="ECO:0000256" key="1">
    <source>
        <dbReference type="SAM" id="MobiDB-lite"/>
    </source>
</evidence>
<evidence type="ECO:0000313" key="3">
    <source>
        <dbReference type="Proteomes" id="UP000054560"/>
    </source>
</evidence>